<gene>
    <name evidence="9" type="ORF">D3230_01680</name>
</gene>
<dbReference type="PANTHER" id="PTHR30472:SF24">
    <property type="entry name" value="FERRIC ENTEROBACTIN TRANSPORT SYSTEM PERMEASE PROTEIN FEPG"/>
    <property type="match status" value="1"/>
</dbReference>
<comment type="subcellular location">
    <subcellularLocation>
        <location evidence="1">Cell membrane</location>
        <topology evidence="1">Multi-pass membrane protein</topology>
    </subcellularLocation>
</comment>
<feature type="transmembrane region" description="Helical" evidence="8">
    <location>
        <begin position="77"/>
        <end position="95"/>
    </location>
</feature>
<evidence type="ECO:0000256" key="8">
    <source>
        <dbReference type="SAM" id="Phobius"/>
    </source>
</evidence>
<proteinExistence type="inferred from homology"/>
<dbReference type="Gene3D" id="1.10.3470.10">
    <property type="entry name" value="ABC transporter involved in vitamin B12 uptake, BtuC"/>
    <property type="match status" value="1"/>
</dbReference>
<comment type="caution">
    <text evidence="9">The sequence shown here is derived from an EMBL/GenBank/DDBJ whole genome shotgun (WGS) entry which is preliminary data.</text>
</comment>
<organism evidence="9 10">
    <name type="scientific">Leucobacter chromiireducens subsp. solipictus</name>
    <dbReference type="NCBI Taxonomy" id="398235"/>
    <lineage>
        <taxon>Bacteria</taxon>
        <taxon>Bacillati</taxon>
        <taxon>Actinomycetota</taxon>
        <taxon>Actinomycetes</taxon>
        <taxon>Micrococcales</taxon>
        <taxon>Microbacteriaceae</taxon>
        <taxon>Leucobacter</taxon>
    </lineage>
</organism>
<evidence type="ECO:0000256" key="1">
    <source>
        <dbReference type="ARBA" id="ARBA00004651"/>
    </source>
</evidence>
<keyword evidence="5 8" id="KW-0812">Transmembrane</keyword>
<dbReference type="EMBL" id="QYAC01000001">
    <property type="protein sequence ID" value="MBL3678014.1"/>
    <property type="molecule type" value="Genomic_DNA"/>
</dbReference>
<evidence type="ECO:0000256" key="6">
    <source>
        <dbReference type="ARBA" id="ARBA00022989"/>
    </source>
</evidence>
<dbReference type="InterPro" id="IPR037294">
    <property type="entry name" value="ABC_BtuC-like"/>
</dbReference>
<keyword evidence="3" id="KW-0813">Transport</keyword>
<protein>
    <submittedName>
        <fullName evidence="9">Iron-enterobactin ABC transporter permease</fullName>
    </submittedName>
</protein>
<feature type="transmembrane region" description="Helical" evidence="8">
    <location>
        <begin position="158"/>
        <end position="181"/>
    </location>
</feature>
<dbReference type="PANTHER" id="PTHR30472">
    <property type="entry name" value="FERRIC ENTEROBACTIN TRANSPORT SYSTEM PERMEASE PROTEIN"/>
    <property type="match status" value="1"/>
</dbReference>
<feature type="transmembrane region" description="Helical" evidence="8">
    <location>
        <begin position="318"/>
        <end position="338"/>
    </location>
</feature>
<comment type="similarity">
    <text evidence="2">Belongs to the binding-protein-dependent transport system permease family. FecCD subfamily.</text>
</comment>
<keyword evidence="7 8" id="KW-0472">Membrane</keyword>
<feature type="transmembrane region" description="Helical" evidence="8">
    <location>
        <begin position="248"/>
        <end position="275"/>
    </location>
</feature>
<dbReference type="CDD" id="cd06550">
    <property type="entry name" value="TM_ABC_iron-siderophores_like"/>
    <property type="match status" value="1"/>
</dbReference>
<evidence type="ECO:0000256" key="3">
    <source>
        <dbReference type="ARBA" id="ARBA00022448"/>
    </source>
</evidence>
<feature type="transmembrane region" description="Helical" evidence="8">
    <location>
        <begin position="210"/>
        <end position="228"/>
    </location>
</feature>
<evidence type="ECO:0000313" key="10">
    <source>
        <dbReference type="Proteomes" id="UP001645859"/>
    </source>
</evidence>
<dbReference type="InterPro" id="IPR000522">
    <property type="entry name" value="ABC_transptr_permease_BtuC"/>
</dbReference>
<name>A0ABS1SEU2_9MICO</name>
<feature type="transmembrane region" description="Helical" evidence="8">
    <location>
        <begin position="21"/>
        <end position="43"/>
    </location>
</feature>
<feature type="transmembrane region" description="Helical" evidence="8">
    <location>
        <begin position="107"/>
        <end position="124"/>
    </location>
</feature>
<dbReference type="Proteomes" id="UP001645859">
    <property type="component" value="Unassembled WGS sequence"/>
</dbReference>
<evidence type="ECO:0000256" key="7">
    <source>
        <dbReference type="ARBA" id="ARBA00023136"/>
    </source>
</evidence>
<sequence length="344" mass="34971">MFRAPGITIRRPSLALRFSRRAALVTGSALIATVVTSLVALAWGDVFVPLGDVVQALFGGGTPRARLVVLEWRLPRVALAVLVGACLAVSGAIFQSLTRNPLGSPDIIGFSTGAYTGALLTIVLTGGGYLLTAAGSLGGGLATAAVVYVLAYRRGVQGFRLIIVGIGVSATLASVNTLVIIRADLDVALRAAVWGAGTLAGSSWGQLVPVALLTAVLLPLAVASGPVLRQLELGDDAARATGVPAEHARLFLMVLGVALTALATAAAGPIAFVALVAPQIARRLTRAAGPALGASAVFGALLLVVADFAAQRLFAPTPLPVGIMTVSIGGGYFIWLFVRETKNG</sequence>
<keyword evidence="4" id="KW-1003">Cell membrane</keyword>
<evidence type="ECO:0000256" key="2">
    <source>
        <dbReference type="ARBA" id="ARBA00007935"/>
    </source>
</evidence>
<reference evidence="9 10" key="1">
    <citation type="submission" date="2018-09" db="EMBL/GenBank/DDBJ databases">
        <title>Comparative genomics of Leucobacter spp.</title>
        <authorList>
            <person name="Reis A.C."/>
            <person name="Kolvenbach B.A."/>
            <person name="Corvini P.F.X."/>
            <person name="Nunes O.C."/>
        </authorList>
    </citation>
    <scope>NUCLEOTIDE SEQUENCE [LARGE SCALE GENOMIC DNA]</scope>
    <source>
        <strain evidence="9 10">TAN 31504</strain>
    </source>
</reference>
<keyword evidence="6 8" id="KW-1133">Transmembrane helix</keyword>
<accession>A0ABS1SEU2</accession>
<feature type="transmembrane region" description="Helical" evidence="8">
    <location>
        <begin position="130"/>
        <end position="151"/>
    </location>
</feature>
<dbReference type="Pfam" id="PF01032">
    <property type="entry name" value="FecCD"/>
    <property type="match status" value="1"/>
</dbReference>
<evidence type="ECO:0000256" key="4">
    <source>
        <dbReference type="ARBA" id="ARBA00022475"/>
    </source>
</evidence>
<dbReference type="SUPFAM" id="SSF81345">
    <property type="entry name" value="ABC transporter involved in vitamin B12 uptake, BtuC"/>
    <property type="match status" value="1"/>
</dbReference>
<evidence type="ECO:0000313" key="9">
    <source>
        <dbReference type="EMBL" id="MBL3678014.1"/>
    </source>
</evidence>
<feature type="transmembrane region" description="Helical" evidence="8">
    <location>
        <begin position="287"/>
        <end position="306"/>
    </location>
</feature>
<evidence type="ECO:0000256" key="5">
    <source>
        <dbReference type="ARBA" id="ARBA00022692"/>
    </source>
</evidence>
<keyword evidence="10" id="KW-1185">Reference proteome</keyword>